<organism evidence="2 3">
    <name type="scientific">Nicotiana sylvestris</name>
    <name type="common">Wood tobacco</name>
    <name type="synonym">South American tobacco</name>
    <dbReference type="NCBI Taxonomy" id="4096"/>
    <lineage>
        <taxon>Eukaryota</taxon>
        <taxon>Viridiplantae</taxon>
        <taxon>Streptophyta</taxon>
        <taxon>Embryophyta</taxon>
        <taxon>Tracheophyta</taxon>
        <taxon>Spermatophyta</taxon>
        <taxon>Magnoliopsida</taxon>
        <taxon>eudicotyledons</taxon>
        <taxon>Gunneridae</taxon>
        <taxon>Pentapetalae</taxon>
        <taxon>asterids</taxon>
        <taxon>lamiids</taxon>
        <taxon>Solanales</taxon>
        <taxon>Solanaceae</taxon>
        <taxon>Nicotianoideae</taxon>
        <taxon>Nicotianeae</taxon>
        <taxon>Nicotiana</taxon>
    </lineage>
</organism>
<evidence type="ECO:0000313" key="3">
    <source>
        <dbReference type="RefSeq" id="XP_009759682.1"/>
    </source>
</evidence>
<dbReference type="Proteomes" id="UP000189701">
    <property type="component" value="Unplaced"/>
</dbReference>
<evidence type="ECO:0000256" key="1">
    <source>
        <dbReference type="SAM" id="MobiDB-lite"/>
    </source>
</evidence>
<feature type="compositionally biased region" description="Polar residues" evidence="1">
    <location>
        <begin position="77"/>
        <end position="87"/>
    </location>
</feature>
<gene>
    <name evidence="3" type="primary">LOC104212173</name>
</gene>
<feature type="region of interest" description="Disordered" evidence="1">
    <location>
        <begin position="77"/>
        <end position="129"/>
    </location>
</feature>
<reference evidence="3" key="2">
    <citation type="submission" date="2025-08" db="UniProtKB">
        <authorList>
            <consortium name="RefSeq"/>
        </authorList>
    </citation>
    <scope>IDENTIFICATION</scope>
    <source>
        <tissue evidence="3">Leaf</tissue>
    </source>
</reference>
<keyword evidence="2" id="KW-1185">Reference proteome</keyword>
<proteinExistence type="predicted"/>
<evidence type="ECO:0000313" key="2">
    <source>
        <dbReference type="Proteomes" id="UP000189701"/>
    </source>
</evidence>
<feature type="compositionally biased region" description="Basic and acidic residues" evidence="1">
    <location>
        <begin position="90"/>
        <end position="120"/>
    </location>
</feature>
<dbReference type="AlphaFoldDB" id="A0A1U7UUF4"/>
<sequence>MDDDNFDLSNHREYDRVIDCYEPPSDINASNKVADVNVTHEEASFEGDQHVQKQVEEERFSADILSRDVNDEEQLATENVGSKQCADNQVEEHAAHDPSRKVADDNATRKETTGECDKHVQQQGADDQVVGTEKHASSCSLESDIGQGNLFDGALAICKEVLGGDTQEIVTTVEVETSCVSIDTTQKVSYDAELNEGRVEKNLPDNTPMLLDVGAQLNEVGIADIEKGMQPGETTAEDKRQERLEAAQKEFSKLMQLYQKGEIHLFTPVGSQIDII</sequence>
<name>A0A1U7UUF4_NICSY</name>
<accession>A0A1U7UUF4</accession>
<dbReference type="RefSeq" id="XP_009759682.1">
    <property type="nucleotide sequence ID" value="XM_009761380.1"/>
</dbReference>
<reference evidence="2" key="1">
    <citation type="journal article" date="2013" name="Genome Biol.">
        <title>Reference genomes and transcriptomes of Nicotiana sylvestris and Nicotiana tomentosiformis.</title>
        <authorList>
            <person name="Sierro N."/>
            <person name="Battey J.N."/>
            <person name="Ouadi S."/>
            <person name="Bovet L."/>
            <person name="Goepfert S."/>
            <person name="Bakaher N."/>
            <person name="Peitsch M.C."/>
            <person name="Ivanov N.V."/>
        </authorList>
    </citation>
    <scope>NUCLEOTIDE SEQUENCE [LARGE SCALE GENOMIC DNA]</scope>
</reference>
<protein>
    <submittedName>
        <fullName evidence="3">Uncharacterized protein LOC104212173 isoform X1</fullName>
    </submittedName>
</protein>